<gene>
    <name evidence="2" type="ORF">GCM10023340_12980</name>
</gene>
<dbReference type="PROSITE" id="PS51257">
    <property type="entry name" value="PROKAR_LIPOPROTEIN"/>
    <property type="match status" value="1"/>
</dbReference>
<evidence type="ECO:0000256" key="1">
    <source>
        <dbReference type="SAM" id="SignalP"/>
    </source>
</evidence>
<name>A0ABP9PDE0_9ACTN</name>
<feature type="chain" id="PRO_5046768181" evidence="1">
    <location>
        <begin position="24"/>
        <end position="205"/>
    </location>
</feature>
<proteinExistence type="predicted"/>
<feature type="signal peptide" evidence="1">
    <location>
        <begin position="1"/>
        <end position="23"/>
    </location>
</feature>
<dbReference type="RefSeq" id="WP_345455908.1">
    <property type="nucleotide sequence ID" value="NZ_BAABKG010000002.1"/>
</dbReference>
<evidence type="ECO:0000313" key="3">
    <source>
        <dbReference type="Proteomes" id="UP001500221"/>
    </source>
</evidence>
<comment type="caution">
    <text evidence="2">The sequence shown here is derived from an EMBL/GenBank/DDBJ whole genome shotgun (WGS) entry which is preliminary data.</text>
</comment>
<accession>A0ABP9PDE0</accession>
<organism evidence="2 3">
    <name type="scientific">Nocardioides marinquilinus</name>
    <dbReference type="NCBI Taxonomy" id="1210400"/>
    <lineage>
        <taxon>Bacteria</taxon>
        <taxon>Bacillati</taxon>
        <taxon>Actinomycetota</taxon>
        <taxon>Actinomycetes</taxon>
        <taxon>Propionibacteriales</taxon>
        <taxon>Nocardioidaceae</taxon>
        <taxon>Nocardioides</taxon>
    </lineage>
</organism>
<sequence length="205" mass="21224">MLRRLVLPTLLPTLLALALTACSGEDDEPADDRADEPVPPAGMVYVGVDGVVAAVPEAWAPASDPLCGGTAADAYWLAQPDPPGVECPVTEPGTEQPRFLEIHGADGPGVGGYPCLADRCPEVWRLDDVSFLVGSQHPSLVAGDPPPTLRLPDGWTTVPFWPAGAATEDDYRAVLAEAGLGDVVTIDDAGARTTTPAQGAVVRVP</sequence>
<dbReference type="Proteomes" id="UP001500221">
    <property type="component" value="Unassembled WGS sequence"/>
</dbReference>
<protein>
    <submittedName>
        <fullName evidence="2">Uncharacterized protein</fullName>
    </submittedName>
</protein>
<keyword evidence="3" id="KW-1185">Reference proteome</keyword>
<evidence type="ECO:0000313" key="2">
    <source>
        <dbReference type="EMBL" id="GAA5144770.1"/>
    </source>
</evidence>
<reference evidence="3" key="1">
    <citation type="journal article" date="2019" name="Int. J. Syst. Evol. Microbiol.">
        <title>The Global Catalogue of Microorganisms (GCM) 10K type strain sequencing project: providing services to taxonomists for standard genome sequencing and annotation.</title>
        <authorList>
            <consortium name="The Broad Institute Genomics Platform"/>
            <consortium name="The Broad Institute Genome Sequencing Center for Infectious Disease"/>
            <person name="Wu L."/>
            <person name="Ma J."/>
        </authorList>
    </citation>
    <scope>NUCLEOTIDE SEQUENCE [LARGE SCALE GENOMIC DNA]</scope>
    <source>
        <strain evidence="3">JCM 18459</strain>
    </source>
</reference>
<dbReference type="EMBL" id="BAABKG010000002">
    <property type="protein sequence ID" value="GAA5144770.1"/>
    <property type="molecule type" value="Genomic_DNA"/>
</dbReference>
<keyword evidence="1" id="KW-0732">Signal</keyword>